<feature type="region of interest" description="Disordered" evidence="1">
    <location>
        <begin position="1"/>
        <end position="27"/>
    </location>
</feature>
<sequence>MPYNRRKILPDFAPRHPSLRPSLSPPRPVRICPTVTLRQSKEDSDPPTPPVTDWFCVVDRSPATAEEQWALADGSVVLTLSATRADAMAVADLDGVGIVRYAHLSDPDRAALRRHLAPYRQVNG</sequence>
<reference evidence="2 3" key="1">
    <citation type="journal article" date="2005" name="Proc. Natl. Acad. Sci. U.S.A.">
        <title>The genome of Salinibacter ruber: convergence and gene exchange among hyperhalophilic bacteria and archaea.</title>
        <authorList>
            <person name="Mongodin E.F."/>
            <person name="Nelson K.E."/>
            <person name="Daugherty S."/>
            <person name="Deboy R.T."/>
            <person name="Wister J."/>
            <person name="Khouri H."/>
            <person name="Weidman J."/>
            <person name="Walsh D.A."/>
            <person name="Papke R.T."/>
            <person name="Sanchez Perez G."/>
            <person name="Sharma A.K."/>
            <person name="Nesbo C.L."/>
            <person name="MacLeod D."/>
            <person name="Bapteste E."/>
            <person name="Doolittle W.F."/>
            <person name="Charlebois R.L."/>
            <person name="Legault B."/>
            <person name="Rodriguez-Valera F."/>
        </authorList>
    </citation>
    <scope>NUCLEOTIDE SEQUENCE [LARGE SCALE GENOMIC DNA]</scope>
    <source>
        <strain evidence="3">DSM 13855 / CECT 5946 / M31</strain>
    </source>
</reference>
<gene>
    <name evidence="2" type="ordered locus">SRU_0471</name>
</gene>
<dbReference type="EMBL" id="CP000159">
    <property type="protein sequence ID" value="ABC45109.1"/>
    <property type="molecule type" value="Genomic_DNA"/>
</dbReference>
<dbReference type="Proteomes" id="UP000008674">
    <property type="component" value="Chromosome"/>
</dbReference>
<protein>
    <submittedName>
        <fullName evidence="2">Uncharacterized protein</fullName>
    </submittedName>
</protein>
<evidence type="ECO:0000313" key="2">
    <source>
        <dbReference type="EMBL" id="ABC45109.1"/>
    </source>
</evidence>
<organism evidence="2 3">
    <name type="scientific">Salinibacter ruber (strain DSM 13855 / M31)</name>
    <dbReference type="NCBI Taxonomy" id="309807"/>
    <lineage>
        <taxon>Bacteria</taxon>
        <taxon>Pseudomonadati</taxon>
        <taxon>Rhodothermota</taxon>
        <taxon>Rhodothermia</taxon>
        <taxon>Rhodothermales</taxon>
        <taxon>Salinibacteraceae</taxon>
        <taxon>Salinibacter</taxon>
    </lineage>
</organism>
<evidence type="ECO:0000256" key="1">
    <source>
        <dbReference type="SAM" id="MobiDB-lite"/>
    </source>
</evidence>
<evidence type="ECO:0000313" key="3">
    <source>
        <dbReference type="Proteomes" id="UP000008674"/>
    </source>
</evidence>
<dbReference type="EnsemblBacteria" id="ABC45109">
    <property type="protein sequence ID" value="ABC45109"/>
    <property type="gene ID" value="SRU_0471"/>
</dbReference>
<name>Q2S5B5_SALRD</name>
<proteinExistence type="predicted"/>
<dbReference type="AlphaFoldDB" id="Q2S5B5"/>
<keyword evidence="3" id="KW-1185">Reference proteome</keyword>
<accession>Q2S5B5</accession>
<dbReference type="HOGENOM" id="CLU_2036395_0_0_10"/>
<dbReference type="KEGG" id="sru:SRU_0471"/>